<keyword evidence="1" id="KW-0472">Membrane</keyword>
<reference evidence="3 4" key="1">
    <citation type="journal article" date="2015" name="Genome Announc.">
        <title>Expanding the biotechnology potential of lactobacilli through comparative genomics of 213 strains and associated genera.</title>
        <authorList>
            <person name="Sun Z."/>
            <person name="Harris H.M."/>
            <person name="McCann A."/>
            <person name="Guo C."/>
            <person name="Argimon S."/>
            <person name="Zhang W."/>
            <person name="Yang X."/>
            <person name="Jeffery I.B."/>
            <person name="Cooney J.C."/>
            <person name="Kagawa T.F."/>
            <person name="Liu W."/>
            <person name="Song Y."/>
            <person name="Salvetti E."/>
            <person name="Wrobel A."/>
            <person name="Rasinkangas P."/>
            <person name="Parkhill J."/>
            <person name="Rea M.C."/>
            <person name="O'Sullivan O."/>
            <person name="Ritari J."/>
            <person name="Douillard F.P."/>
            <person name="Paul Ross R."/>
            <person name="Yang R."/>
            <person name="Briner A.E."/>
            <person name="Felis G.E."/>
            <person name="de Vos W.M."/>
            <person name="Barrangou R."/>
            <person name="Klaenhammer T.R."/>
            <person name="Caufield P.W."/>
            <person name="Cui Y."/>
            <person name="Zhang H."/>
            <person name="O'Toole P.W."/>
        </authorList>
    </citation>
    <scope>NUCLEOTIDE SEQUENCE [LARGE SCALE GENOMIC DNA]</scope>
    <source>
        <strain evidence="3 4">DSM 20505</strain>
    </source>
</reference>
<evidence type="ECO:0000256" key="1">
    <source>
        <dbReference type="SAM" id="Phobius"/>
    </source>
</evidence>
<feature type="transmembrane region" description="Helical" evidence="1">
    <location>
        <begin position="45"/>
        <end position="63"/>
    </location>
</feature>
<evidence type="ECO:0000313" key="4">
    <source>
        <dbReference type="Proteomes" id="UP000051679"/>
    </source>
</evidence>
<dbReference type="Proteomes" id="UP000051679">
    <property type="component" value="Unassembled WGS sequence"/>
</dbReference>
<evidence type="ECO:0000259" key="2">
    <source>
        <dbReference type="Pfam" id="PF13930"/>
    </source>
</evidence>
<feature type="transmembrane region" description="Helical" evidence="1">
    <location>
        <begin position="6"/>
        <end position="24"/>
    </location>
</feature>
<dbReference type="InterPro" id="IPR044927">
    <property type="entry name" value="Endonuclea_NS_2"/>
</dbReference>
<name>A0A0R1ZK27_9LACO</name>
<dbReference type="STRING" id="1291052.FC18_GL002128"/>
<dbReference type="AlphaFoldDB" id="A0A0R1ZK27"/>
<dbReference type="PATRIC" id="fig|1291052.5.peg.2191"/>
<dbReference type="Pfam" id="PF13930">
    <property type="entry name" value="Endonuclea_NS_2"/>
    <property type="match status" value="1"/>
</dbReference>
<protein>
    <submittedName>
        <fullName evidence="3">DNA-entry nuclease</fullName>
    </submittedName>
</protein>
<gene>
    <name evidence="3" type="ORF">FC18_GL002128</name>
</gene>
<evidence type="ECO:0000313" key="3">
    <source>
        <dbReference type="EMBL" id="KRM54714.1"/>
    </source>
</evidence>
<comment type="caution">
    <text evidence="3">The sequence shown here is derived from an EMBL/GenBank/DDBJ whole genome shotgun (WGS) entry which is preliminary data.</text>
</comment>
<feature type="domain" description="Type VII secretion system protein EssD-like" evidence="2">
    <location>
        <begin position="105"/>
        <end position="237"/>
    </location>
</feature>
<accession>A0A0R1ZK27</accession>
<keyword evidence="1" id="KW-0812">Transmembrane</keyword>
<keyword evidence="1" id="KW-1133">Transmembrane helix</keyword>
<dbReference type="InterPro" id="IPR044929">
    <property type="entry name" value="DNA/RNA_non-sp_Endonuclease_sf"/>
</dbReference>
<dbReference type="EMBL" id="AYYO01000044">
    <property type="protein sequence ID" value="KRM54714.1"/>
    <property type="molecule type" value="Genomic_DNA"/>
</dbReference>
<keyword evidence="4" id="KW-1185">Reference proteome</keyword>
<proteinExistence type="predicted"/>
<sequence length="358" mass="39736">MACLLSNSHISANIITVVIINSGCRGMAQKKLGEMNMLQKHRFTGVLALFAAVMGLGLGTASATQTTQAAAKTGTYAWFAGQNYHGHQVITVNKNRATFSKADLSTKRGAWAKYGNLDRQNRVTTANAMLSKKLMPKRARQALTVNPTGWHNKKIGSGYLFNRSHLIGYQLTGQNNNWKNLMTGTASLNTPGMEHYENQVAVYLRRSTRNYVRYRVEPVFRGRELLARGVHMMAQSVGSNSVRFNVYIFNVQKGVSLNYSTGNSVVSKAAMAKPAKKVVKKTTKKTVKKTVKKVVKKPAKKTTKKVVRKAAPAYVYVVPNGKVYHLHRTCRTLKRSKHISKITLKAAKARHLRQCKVG</sequence>
<dbReference type="Gene3D" id="3.40.570.10">
    <property type="entry name" value="Extracellular Endonuclease, subunit A"/>
    <property type="match status" value="1"/>
</dbReference>
<organism evidence="3 4">
    <name type="scientific">Lacticaseibacillus sharpeae JCM 1186 = DSM 20505</name>
    <dbReference type="NCBI Taxonomy" id="1291052"/>
    <lineage>
        <taxon>Bacteria</taxon>
        <taxon>Bacillati</taxon>
        <taxon>Bacillota</taxon>
        <taxon>Bacilli</taxon>
        <taxon>Lactobacillales</taxon>
        <taxon>Lactobacillaceae</taxon>
        <taxon>Lacticaseibacillus</taxon>
    </lineage>
</organism>